<dbReference type="STRING" id="1293045.H663_08340"/>
<evidence type="ECO:0000313" key="2">
    <source>
        <dbReference type="Proteomes" id="UP000037507"/>
    </source>
</evidence>
<dbReference type="EMBL" id="LFYT02000053">
    <property type="protein sequence ID" value="PVE40904.1"/>
    <property type="molecule type" value="Genomic_DNA"/>
</dbReference>
<evidence type="ECO:0000313" key="1">
    <source>
        <dbReference type="EMBL" id="PVE40904.1"/>
    </source>
</evidence>
<organism evidence="1 2">
    <name type="scientific">Limnohabitans planktonicus II-D5</name>
    <dbReference type="NCBI Taxonomy" id="1293045"/>
    <lineage>
        <taxon>Bacteria</taxon>
        <taxon>Pseudomonadati</taxon>
        <taxon>Pseudomonadota</taxon>
        <taxon>Betaproteobacteria</taxon>
        <taxon>Burkholderiales</taxon>
        <taxon>Comamonadaceae</taxon>
        <taxon>Limnohabitans</taxon>
    </lineage>
</organism>
<dbReference type="Proteomes" id="UP000037507">
    <property type="component" value="Unassembled WGS sequence"/>
</dbReference>
<reference evidence="1" key="1">
    <citation type="submission" date="2017-04" db="EMBL/GenBank/DDBJ databases">
        <title>Unexpected and diverse lifestyles within the genus Limnohabitans.</title>
        <authorList>
            <person name="Kasalicky V."/>
            <person name="Mehrshad M."/>
            <person name="Andrei S.-A."/>
            <person name="Salcher M."/>
            <person name="Kratochvilova H."/>
            <person name="Simek K."/>
            <person name="Ghai R."/>
        </authorList>
    </citation>
    <scope>NUCLEOTIDE SEQUENCE [LARGE SCALE GENOMIC DNA]</scope>
    <source>
        <strain evidence="1">II-D5</strain>
    </source>
</reference>
<dbReference type="RefSeq" id="WP_053172050.1">
    <property type="nucleotide sequence ID" value="NZ_LFYT02000053.1"/>
</dbReference>
<proteinExistence type="predicted"/>
<dbReference type="OrthoDB" id="9854428at2"/>
<gene>
    <name evidence="1" type="ORF">H663_020015</name>
</gene>
<comment type="caution">
    <text evidence="1">The sequence shown here is derived from an EMBL/GenBank/DDBJ whole genome shotgun (WGS) entry which is preliminary data.</text>
</comment>
<dbReference type="AlphaFoldDB" id="A0A2T7U896"/>
<sequence length="84" mass="8869">MTADQVEKMRTAEALECLRWGFDAMRSTPLTATHGARSVALSGDGVLTVTDTKTGQLLAVSMPGMVCELAPAFAPPPSFAEELD</sequence>
<protein>
    <submittedName>
        <fullName evidence="1">Uncharacterized protein</fullName>
    </submittedName>
</protein>
<accession>A0A2T7U896</accession>
<keyword evidence="2" id="KW-1185">Reference proteome</keyword>
<name>A0A2T7U896_9BURK</name>